<reference evidence="2" key="1">
    <citation type="submission" date="2015-07" db="EMBL/GenBank/DDBJ databases">
        <title>Near-Complete Genome Sequence of the Cellulolytic Bacterium Bacteroides (Pseudobacteroides) cellulosolvens ATCC 35603.</title>
        <authorList>
            <person name="Dassa B."/>
            <person name="Utturkar S.M."/>
            <person name="Klingeman D.M."/>
            <person name="Hurt R.A."/>
            <person name="Keller M."/>
            <person name="Xu J."/>
            <person name="Reddy Y.H.K."/>
            <person name="Borovok I."/>
            <person name="Grinberg I.R."/>
            <person name="Lamed R."/>
            <person name="Zhivin O."/>
            <person name="Bayer E.A."/>
            <person name="Brown S.D."/>
        </authorList>
    </citation>
    <scope>NUCLEOTIDE SEQUENCE [LARGE SCALE GENOMIC DNA]</scope>
    <source>
        <strain evidence="2">DSM 2933</strain>
    </source>
</reference>
<organism evidence="1 2">
    <name type="scientific">Pseudobacteroides cellulosolvens ATCC 35603 = DSM 2933</name>
    <dbReference type="NCBI Taxonomy" id="398512"/>
    <lineage>
        <taxon>Bacteria</taxon>
        <taxon>Bacillati</taxon>
        <taxon>Bacillota</taxon>
        <taxon>Clostridia</taxon>
        <taxon>Eubacteriales</taxon>
        <taxon>Oscillospiraceae</taxon>
        <taxon>Pseudobacteroides</taxon>
    </lineage>
</organism>
<name>A0A0L6JM11_9FIRM</name>
<dbReference type="EMBL" id="LGTC01000001">
    <property type="protein sequence ID" value="KNY26809.1"/>
    <property type="molecule type" value="Genomic_DNA"/>
</dbReference>
<protein>
    <submittedName>
        <fullName evidence="1">Uncharacterized protein</fullName>
    </submittedName>
</protein>
<keyword evidence="2" id="KW-1185">Reference proteome</keyword>
<sequence>MSRNSDEQKFKGILRSVKYRNKCYIQEMAKALLLRYGLARLYNKRLLLKSCR</sequence>
<proteinExistence type="predicted"/>
<gene>
    <name evidence="1" type="ORF">Bccel_2074</name>
</gene>
<evidence type="ECO:0000313" key="2">
    <source>
        <dbReference type="Proteomes" id="UP000036923"/>
    </source>
</evidence>
<dbReference type="AlphaFoldDB" id="A0A0L6JM11"/>
<comment type="caution">
    <text evidence="1">The sequence shown here is derived from an EMBL/GenBank/DDBJ whole genome shotgun (WGS) entry which is preliminary data.</text>
</comment>
<dbReference type="Proteomes" id="UP000036923">
    <property type="component" value="Unassembled WGS sequence"/>
</dbReference>
<accession>A0A0L6JM11</accession>
<evidence type="ECO:0000313" key="1">
    <source>
        <dbReference type="EMBL" id="KNY26809.1"/>
    </source>
</evidence>
<dbReference type="STRING" id="398512.Bccel_2074"/>
<dbReference type="RefSeq" id="WP_154673543.1">
    <property type="nucleotide sequence ID" value="NZ_LGTC01000001.1"/>
</dbReference>